<gene>
    <name evidence="1" type="ORF">LTR37_017046</name>
</gene>
<proteinExistence type="predicted"/>
<evidence type="ECO:0000313" key="2">
    <source>
        <dbReference type="Proteomes" id="UP001281147"/>
    </source>
</evidence>
<dbReference type="EMBL" id="JAUTXU010000213">
    <property type="protein sequence ID" value="KAK3698221.1"/>
    <property type="molecule type" value="Genomic_DNA"/>
</dbReference>
<accession>A0ACC3ML58</accession>
<name>A0ACC3ML58_9PEZI</name>
<protein>
    <submittedName>
        <fullName evidence="1">Uncharacterized protein</fullName>
    </submittedName>
</protein>
<keyword evidence="2" id="KW-1185">Reference proteome</keyword>
<sequence length="590" mass="67400">MSEHVARQNGIDATQSSGTSNRRSPTQQPVGSLDGAKHDVRPFYAGESQGLEFLFDLVCPERPIKGQHYATPAHTYRAKRTITRTPTGSQPRLPPFQTQQELVRAYFLHVWPMLPVVDARELLTAFIDREGFISPLLLWSLFFAAASFVDQDVLKAHHMPSRKALKEQFYQSAKDIFDLQEEPDKTVLIQSALLLGSAWYIDLEDRDGMWSWIGVAMNLSFTIGLHRRDNYDSIVPCPFPRSLRRLWKCLWWSIVYREVWLSFGMGRPMRLDSEDCDVSIPLPQEVYGHNLQTLPCEMQSYLPHDLERLSELWINFLRLSLLLERLVKNYYRPRSVLPSPTQFDEEETAILSCREHMLSIMVPNSPHLAVHAAHLRTYYSAVLIALYRPCLVKKLEKSRRFNNDFYDHVAARARAAARETTGVLNDLLGRDAVATAPSMLVTSMMTAMQIYVWEILHSTDLARNYAYHQLELHMMVLSHLGKTYWTADLQHNLFTEALKALEGGSTDAREAVHSTNHQHTSQSDSEIDKDPSDITHVDSGMLHSTLEDFLLSFNPFMGLPMQPDELSGSVDLALSPEEPLVVDTMHHRLS</sequence>
<organism evidence="1 2">
    <name type="scientific">Vermiconidia calcicola</name>
    <dbReference type="NCBI Taxonomy" id="1690605"/>
    <lineage>
        <taxon>Eukaryota</taxon>
        <taxon>Fungi</taxon>
        <taxon>Dikarya</taxon>
        <taxon>Ascomycota</taxon>
        <taxon>Pezizomycotina</taxon>
        <taxon>Dothideomycetes</taxon>
        <taxon>Dothideomycetidae</taxon>
        <taxon>Mycosphaerellales</taxon>
        <taxon>Extremaceae</taxon>
        <taxon>Vermiconidia</taxon>
    </lineage>
</organism>
<evidence type="ECO:0000313" key="1">
    <source>
        <dbReference type="EMBL" id="KAK3698221.1"/>
    </source>
</evidence>
<comment type="caution">
    <text evidence="1">The sequence shown here is derived from an EMBL/GenBank/DDBJ whole genome shotgun (WGS) entry which is preliminary data.</text>
</comment>
<dbReference type="Proteomes" id="UP001281147">
    <property type="component" value="Unassembled WGS sequence"/>
</dbReference>
<reference evidence="1" key="1">
    <citation type="submission" date="2023-07" db="EMBL/GenBank/DDBJ databases">
        <title>Black Yeasts Isolated from many extreme environments.</title>
        <authorList>
            <person name="Coleine C."/>
            <person name="Stajich J.E."/>
            <person name="Selbmann L."/>
        </authorList>
    </citation>
    <scope>NUCLEOTIDE SEQUENCE</scope>
    <source>
        <strain evidence="1">CCFEE 5714</strain>
    </source>
</reference>